<dbReference type="EC" id="2.1.1.-" evidence="6"/>
<dbReference type="InterPro" id="IPR029063">
    <property type="entry name" value="SAM-dependent_MTases_sf"/>
</dbReference>
<evidence type="ECO:0000256" key="2">
    <source>
        <dbReference type="ARBA" id="ARBA00022603"/>
    </source>
</evidence>
<keyword evidence="3 6" id="KW-0808">Transferase</keyword>
<dbReference type="Pfam" id="PF13649">
    <property type="entry name" value="Methyltransf_25"/>
    <property type="match status" value="1"/>
</dbReference>
<proteinExistence type="predicted"/>
<evidence type="ECO:0000259" key="5">
    <source>
        <dbReference type="Pfam" id="PF13649"/>
    </source>
</evidence>
<comment type="caution">
    <text evidence="6">The sequence shown here is derived from an EMBL/GenBank/DDBJ whole genome shotgun (WGS) entry which is preliminary data.</text>
</comment>
<dbReference type="GO" id="GO:0032259">
    <property type="term" value="P:methylation"/>
    <property type="evidence" value="ECO:0007669"/>
    <property type="project" value="UniProtKB-KW"/>
</dbReference>
<keyword evidence="2 6" id="KW-0489">Methyltransferase</keyword>
<evidence type="ECO:0000256" key="1">
    <source>
        <dbReference type="ARBA" id="ARBA00022428"/>
    </source>
</evidence>
<dbReference type="RefSeq" id="WP_377354763.1">
    <property type="nucleotide sequence ID" value="NZ_JBHTLQ010000081.1"/>
</dbReference>
<gene>
    <name evidence="6" type="ORF">ACFQ27_19660</name>
</gene>
<organism evidence="6 7">
    <name type="scientific">Phenylobacterium conjunctum</name>
    <dbReference type="NCBI Taxonomy" id="1298959"/>
    <lineage>
        <taxon>Bacteria</taxon>
        <taxon>Pseudomonadati</taxon>
        <taxon>Pseudomonadota</taxon>
        <taxon>Alphaproteobacteria</taxon>
        <taxon>Caulobacterales</taxon>
        <taxon>Caulobacteraceae</taxon>
        <taxon>Phenylobacterium</taxon>
    </lineage>
</organism>
<dbReference type="EMBL" id="JBHTLQ010000081">
    <property type="protein sequence ID" value="MFD1192815.1"/>
    <property type="molecule type" value="Genomic_DNA"/>
</dbReference>
<dbReference type="GO" id="GO:0008168">
    <property type="term" value="F:methyltransferase activity"/>
    <property type="evidence" value="ECO:0007669"/>
    <property type="project" value="UniProtKB-KW"/>
</dbReference>
<dbReference type="PROSITE" id="PS51608">
    <property type="entry name" value="SAM_MT_UBIE"/>
    <property type="match status" value="1"/>
</dbReference>
<accession>A0ABW3TB23</accession>
<dbReference type="InterPro" id="IPR004033">
    <property type="entry name" value="UbiE/COQ5_MeTrFase"/>
</dbReference>
<evidence type="ECO:0000256" key="4">
    <source>
        <dbReference type="ARBA" id="ARBA00022691"/>
    </source>
</evidence>
<keyword evidence="1" id="KW-0474">Menaquinone biosynthesis</keyword>
<dbReference type="CDD" id="cd02440">
    <property type="entry name" value="AdoMet_MTases"/>
    <property type="match status" value="1"/>
</dbReference>
<reference evidence="7" key="1">
    <citation type="journal article" date="2019" name="Int. J. Syst. Evol. Microbiol.">
        <title>The Global Catalogue of Microorganisms (GCM) 10K type strain sequencing project: providing services to taxonomists for standard genome sequencing and annotation.</title>
        <authorList>
            <consortium name="The Broad Institute Genomics Platform"/>
            <consortium name="The Broad Institute Genome Sequencing Center for Infectious Disease"/>
            <person name="Wu L."/>
            <person name="Ma J."/>
        </authorList>
    </citation>
    <scope>NUCLEOTIDE SEQUENCE [LARGE SCALE GENOMIC DNA]</scope>
    <source>
        <strain evidence="7">CCUG 55074</strain>
    </source>
</reference>
<keyword evidence="7" id="KW-1185">Reference proteome</keyword>
<evidence type="ECO:0000256" key="3">
    <source>
        <dbReference type="ARBA" id="ARBA00022679"/>
    </source>
</evidence>
<dbReference type="InterPro" id="IPR041698">
    <property type="entry name" value="Methyltransf_25"/>
</dbReference>
<dbReference type="PANTHER" id="PTHR43464:SF19">
    <property type="entry name" value="UBIQUINONE BIOSYNTHESIS O-METHYLTRANSFERASE, MITOCHONDRIAL"/>
    <property type="match status" value="1"/>
</dbReference>
<name>A0ABW3TB23_9CAUL</name>
<protein>
    <submittedName>
        <fullName evidence="6">Class I SAM-dependent methyltransferase</fullName>
        <ecNumber evidence="6">2.1.1.-</ecNumber>
    </submittedName>
</protein>
<feature type="domain" description="Methyltransferase" evidence="5">
    <location>
        <begin position="52"/>
        <end position="147"/>
    </location>
</feature>
<dbReference type="PANTHER" id="PTHR43464">
    <property type="entry name" value="METHYLTRANSFERASE"/>
    <property type="match status" value="1"/>
</dbReference>
<evidence type="ECO:0000313" key="7">
    <source>
        <dbReference type="Proteomes" id="UP001597216"/>
    </source>
</evidence>
<dbReference type="Gene3D" id="3.40.50.150">
    <property type="entry name" value="Vaccinia Virus protein VP39"/>
    <property type="match status" value="1"/>
</dbReference>
<evidence type="ECO:0000313" key="6">
    <source>
        <dbReference type="EMBL" id="MFD1192815.1"/>
    </source>
</evidence>
<sequence>MTDTPNAAQIAYWNEGAGPTWAALQVQLDRQLGPLGRATEAALNPQTGERLLDVGCGCGETSLELARAVGPSGAVTGLDISRPMLEIARGRAAEAGLSTAEFLEADAQTYPLEAGAYDGLFSRFGVMFFADPTAAFNNLRRALKPGGRLAFLCWRSPDQNPIMTLPMASVAHLFPPAPPPEPGAPGPFAFADPKRVEAILSGAGFRDIAITPHDEKIGAGSLDDTLSLTLRVGPLGGMLREHPDLRDTAIGILRETLSAHAGPDGVKLGSATWIVTARA</sequence>
<keyword evidence="4" id="KW-0949">S-adenosyl-L-methionine</keyword>
<dbReference type="SUPFAM" id="SSF53335">
    <property type="entry name" value="S-adenosyl-L-methionine-dependent methyltransferases"/>
    <property type="match status" value="1"/>
</dbReference>
<dbReference type="Proteomes" id="UP001597216">
    <property type="component" value="Unassembled WGS sequence"/>
</dbReference>